<dbReference type="RefSeq" id="WP_067061791.1">
    <property type="nucleotide sequence ID" value="NZ_CP014699.1"/>
</dbReference>
<feature type="domain" description="6-phospho-N-acetylmuramidase C-terminal" evidence="1">
    <location>
        <begin position="247"/>
        <end position="360"/>
    </location>
</feature>
<dbReference type="SUPFAM" id="SSF50891">
    <property type="entry name" value="Cyclophilin-like"/>
    <property type="match status" value="1"/>
</dbReference>
<dbReference type="Gene3D" id="2.40.100.10">
    <property type="entry name" value="Cyclophilin-like"/>
    <property type="match status" value="1"/>
</dbReference>
<evidence type="ECO:0000259" key="1">
    <source>
        <dbReference type="Pfam" id="PF05913"/>
    </source>
</evidence>
<keyword evidence="4" id="KW-1185">Reference proteome</keyword>
<dbReference type="InterPro" id="IPR017853">
    <property type="entry name" value="GH"/>
</dbReference>
<dbReference type="Pfam" id="PF05913">
    <property type="entry name" value="MupG_C"/>
    <property type="match status" value="1"/>
</dbReference>
<proteinExistence type="predicted"/>
<dbReference type="PANTHER" id="PTHR38435:SF1">
    <property type="entry name" value="DUF871 DOMAIN-CONTAINING PROTEIN"/>
    <property type="match status" value="1"/>
</dbReference>
<dbReference type="InterPro" id="IPR043894">
    <property type="entry name" value="MupG_C"/>
</dbReference>
<dbReference type="Proteomes" id="UP000077317">
    <property type="component" value="Chromosome"/>
</dbReference>
<gene>
    <name evidence="3" type="ORF">A0O21_04210</name>
</gene>
<accession>A0A172Q7B0</accession>
<dbReference type="InterPro" id="IPR043797">
    <property type="entry name" value="MupG_N"/>
</dbReference>
<dbReference type="Pfam" id="PF19200">
    <property type="entry name" value="MupG_N"/>
    <property type="match status" value="1"/>
</dbReference>
<protein>
    <recommendedName>
        <fullName evidence="5">Outer surface protein</fullName>
    </recommendedName>
</protein>
<dbReference type="PANTHER" id="PTHR38435">
    <property type="match status" value="1"/>
</dbReference>
<dbReference type="EMBL" id="CP014699">
    <property type="protein sequence ID" value="AND79285.1"/>
    <property type="molecule type" value="Genomic_DNA"/>
</dbReference>
<feature type="domain" description="6-phospho-N-acetylmuramidase N-terminal" evidence="2">
    <location>
        <begin position="4"/>
        <end position="237"/>
    </location>
</feature>
<dbReference type="OrthoDB" id="5809921at2"/>
<evidence type="ECO:0000313" key="3">
    <source>
        <dbReference type="EMBL" id="AND79285.1"/>
    </source>
</evidence>
<evidence type="ECO:0008006" key="5">
    <source>
        <dbReference type="Google" id="ProtNLM"/>
    </source>
</evidence>
<dbReference type="SUPFAM" id="SSF51445">
    <property type="entry name" value="(Trans)glycosidases"/>
    <property type="match status" value="1"/>
</dbReference>
<dbReference type="InterPro" id="IPR013785">
    <property type="entry name" value="Aldolase_TIM"/>
</dbReference>
<dbReference type="KEGG" id="spat:A0O21_04210"/>
<dbReference type="InterPro" id="IPR008589">
    <property type="entry name" value="MupG"/>
</dbReference>
<evidence type="ECO:0000259" key="2">
    <source>
        <dbReference type="Pfam" id="PF19200"/>
    </source>
</evidence>
<dbReference type="AlphaFoldDB" id="A0A172Q7B0"/>
<organism evidence="3 4">
    <name type="scientific">Streptococcus pantholopis</name>
    <dbReference type="NCBI Taxonomy" id="1811193"/>
    <lineage>
        <taxon>Bacteria</taxon>
        <taxon>Bacillati</taxon>
        <taxon>Bacillota</taxon>
        <taxon>Bacilli</taxon>
        <taxon>Lactobacillales</taxon>
        <taxon>Streptococcaceae</taxon>
        <taxon>Streptococcus</taxon>
    </lineage>
</organism>
<reference evidence="3 4" key="1">
    <citation type="journal article" date="2016" name="Int. J. Syst. Evol. Microbiol.">
        <title>Streptococcuspantholopis sp. nov., isolated from faeces of the Tibetan antelope (Pantholops hodgsonii).</title>
        <authorList>
            <person name="Bai X."/>
            <person name="Xiong Y."/>
            <person name="Lu S."/>
            <person name="Jin D."/>
            <person name="Lai X."/>
            <person name="Yang J."/>
            <person name="Niu L."/>
            <person name="Hu S."/>
            <person name="Meng X."/>
            <person name="Pu J."/>
            <person name="Ye C."/>
            <person name="Xu J."/>
        </authorList>
    </citation>
    <scope>NUCLEOTIDE SEQUENCE [LARGE SCALE GENOMIC DNA]</scope>
    <source>
        <strain evidence="3 4">TA 26</strain>
    </source>
</reference>
<dbReference type="Gene3D" id="3.20.20.70">
    <property type="entry name" value="Aldolase class I"/>
    <property type="match status" value="1"/>
</dbReference>
<reference evidence="4" key="2">
    <citation type="submission" date="2016-03" db="EMBL/GenBank/DDBJ databases">
        <title>Streptococcus antelopensis sp. nov., isolated from the feces of the Tibetan antelope (Pantholops hodgsonii) in Hoh Xil National Nature Reserve, Qinghai, China.</title>
        <authorList>
            <person name="Bai X."/>
        </authorList>
    </citation>
    <scope>NUCLEOTIDE SEQUENCE [LARGE SCALE GENOMIC DNA]</scope>
    <source>
        <strain evidence="4">TA 26</strain>
    </source>
</reference>
<sequence length="364" mass="41220">MGELGLSVYPSKTETAILKSYLSTAAEIGYSRIFTSMLELTDSTEETLDRFREVIAHGNRLGMKTSIDINPQLFEELGVNYEDLAFFNDLGIWALRLDQGFTGQEEAEMSQNPFGLVIELNISRGQHYIDQVMDFSADRRYVTGTHNFYPQPYTGLDFTYFTDCAAQYKNHHLRTAAFIDSPKGTVGPWPVGDMLVSTERQRLLSPEAQVQLLLATQLIDDIFVASSLLPADELQKIYDSFVSAVPRLKVTLLSTASADEQAIVLDNRHRYRGDYSGYMIRSSEMRNLYKDRDFPPVDHGKTIKKGQLTICNNRSGQYRGELQIALKERPNDGTHNIIGKVADDYLPVLDLLKPWQSFELVKAF</sequence>
<dbReference type="STRING" id="1811193.A0O21_04210"/>
<dbReference type="InterPro" id="IPR029000">
    <property type="entry name" value="Cyclophilin-like_dom_sf"/>
</dbReference>
<evidence type="ECO:0000313" key="4">
    <source>
        <dbReference type="Proteomes" id="UP000077317"/>
    </source>
</evidence>
<name>A0A172Q7B0_9STRE</name>